<keyword evidence="2" id="KW-0560">Oxidoreductase</keyword>
<dbReference type="FunFam" id="3.40.50.720:FF:000084">
    <property type="entry name" value="Short-chain dehydrogenase reductase"/>
    <property type="match status" value="1"/>
</dbReference>
<dbReference type="PRINTS" id="PR00081">
    <property type="entry name" value="GDHRDH"/>
</dbReference>
<dbReference type="SUPFAM" id="SSF51735">
    <property type="entry name" value="NAD(P)-binding Rossmann-fold domains"/>
    <property type="match status" value="1"/>
</dbReference>
<dbReference type="InterPro" id="IPR002347">
    <property type="entry name" value="SDR_fam"/>
</dbReference>
<dbReference type="InterPro" id="IPR051122">
    <property type="entry name" value="SDR_DHRS6-like"/>
</dbReference>
<dbReference type="AlphaFoldDB" id="A0A3R5YU41"/>
<evidence type="ECO:0000256" key="2">
    <source>
        <dbReference type="ARBA" id="ARBA00023002"/>
    </source>
</evidence>
<comment type="similarity">
    <text evidence="1">Belongs to the short-chain dehydrogenases/reductases (SDR) family.</text>
</comment>
<sequence length="248" mass="26575">MYNPFSLEGKTILVTGASSGIGKATAIECSKMGAKVVLTGRNEAKLQQTYDLLMGNGHLMIVADLSCDVDISTIVEKCPSIDGLVNNAGLSIILPTHFITRDKMEQIMSVNTLAPILLMQQLLKKKKLEKNGSVVFTSSISGPVIAGVGNVMYSTSKAAVCGFVKNAALDLASKNIRVNAVCPGIINTHIWDTGTISEEQLSEEMKKYPLKRFGKPEEVAHAIIYFLSDASSFTTGTNLVIDGGFTLQ</sequence>
<dbReference type="InterPro" id="IPR057326">
    <property type="entry name" value="KR_dom"/>
</dbReference>
<dbReference type="Pfam" id="PF13561">
    <property type="entry name" value="adh_short_C2"/>
    <property type="match status" value="1"/>
</dbReference>
<dbReference type="PROSITE" id="PS00061">
    <property type="entry name" value="ADH_SHORT"/>
    <property type="match status" value="1"/>
</dbReference>
<dbReference type="PRINTS" id="PR00080">
    <property type="entry name" value="SDRFAMILY"/>
</dbReference>
<evidence type="ECO:0000256" key="1">
    <source>
        <dbReference type="ARBA" id="ARBA00006484"/>
    </source>
</evidence>
<gene>
    <name evidence="5" type="ORF">GKD67_14775</name>
    <name evidence="4" type="ORF">PN599_04510</name>
</gene>
<evidence type="ECO:0000259" key="3">
    <source>
        <dbReference type="SMART" id="SM00822"/>
    </source>
</evidence>
<dbReference type="InterPro" id="IPR020904">
    <property type="entry name" value="Sc_DH/Rdtase_CS"/>
</dbReference>
<dbReference type="EMBL" id="JAQMPJ010000002">
    <property type="protein sequence ID" value="MDB9004264.1"/>
    <property type="molecule type" value="Genomic_DNA"/>
</dbReference>
<evidence type="ECO:0000313" key="6">
    <source>
        <dbReference type="Proteomes" id="UP000461276"/>
    </source>
</evidence>
<proteinExistence type="inferred from homology"/>
<dbReference type="Proteomes" id="UP001210126">
    <property type="component" value="Unassembled WGS sequence"/>
</dbReference>
<dbReference type="InterPro" id="IPR036291">
    <property type="entry name" value="NAD(P)-bd_dom_sf"/>
</dbReference>
<dbReference type="PANTHER" id="PTHR43477:SF1">
    <property type="entry name" value="DIHYDROANTICAPSIN 7-DEHYDROGENASE"/>
    <property type="match status" value="1"/>
</dbReference>
<feature type="domain" description="Ketoreductase" evidence="3">
    <location>
        <begin position="10"/>
        <end position="184"/>
    </location>
</feature>
<reference evidence="4" key="2">
    <citation type="submission" date="2023-01" db="EMBL/GenBank/DDBJ databases">
        <title>Human gut microbiome strain richness.</title>
        <authorList>
            <person name="Chen-Liaw A."/>
        </authorList>
    </citation>
    <scope>NUCLEOTIDE SEQUENCE</scope>
    <source>
        <strain evidence="4">RTP21484st1_E5_RTP21484_190118</strain>
    </source>
</reference>
<accession>A0A3R5YU41</accession>
<dbReference type="RefSeq" id="WP_005867794.1">
    <property type="nucleotide sequence ID" value="NZ_AP019729.1"/>
</dbReference>
<evidence type="ECO:0000313" key="4">
    <source>
        <dbReference type="EMBL" id="MDB9004264.1"/>
    </source>
</evidence>
<reference evidence="5 6" key="1">
    <citation type="journal article" date="2019" name="Nat. Med.">
        <title>A library of human gut bacterial isolates paired with longitudinal multiomics data enables mechanistic microbiome research.</title>
        <authorList>
            <person name="Poyet M."/>
            <person name="Groussin M."/>
            <person name="Gibbons S.M."/>
            <person name="Avila-Pacheco J."/>
            <person name="Jiang X."/>
            <person name="Kearney S.M."/>
            <person name="Perrotta A.R."/>
            <person name="Berdy B."/>
            <person name="Zhao S."/>
            <person name="Lieberman T.D."/>
            <person name="Swanson P.K."/>
            <person name="Smith M."/>
            <person name="Roesemann S."/>
            <person name="Alexander J.E."/>
            <person name="Rich S.A."/>
            <person name="Livny J."/>
            <person name="Vlamakis H."/>
            <person name="Clish C."/>
            <person name="Bullock K."/>
            <person name="Deik A."/>
            <person name="Scott J."/>
            <person name="Pierce K.A."/>
            <person name="Xavier R.J."/>
            <person name="Alm E.J."/>
        </authorList>
    </citation>
    <scope>NUCLEOTIDE SEQUENCE [LARGE SCALE GENOMIC DNA]</scope>
    <source>
        <strain evidence="5 6">BIOML-A9</strain>
    </source>
</reference>
<dbReference type="Proteomes" id="UP000461276">
    <property type="component" value="Unassembled WGS sequence"/>
</dbReference>
<dbReference type="CDD" id="cd05233">
    <property type="entry name" value="SDR_c"/>
    <property type="match status" value="1"/>
</dbReference>
<comment type="caution">
    <text evidence="5">The sequence shown here is derived from an EMBL/GenBank/DDBJ whole genome shotgun (WGS) entry which is preliminary data.</text>
</comment>
<dbReference type="PANTHER" id="PTHR43477">
    <property type="entry name" value="DIHYDROANTICAPSIN 7-DEHYDROGENASE"/>
    <property type="match status" value="1"/>
</dbReference>
<dbReference type="Gene3D" id="3.40.50.720">
    <property type="entry name" value="NAD(P)-binding Rossmann-like Domain"/>
    <property type="match status" value="1"/>
</dbReference>
<dbReference type="GO" id="GO:0016491">
    <property type="term" value="F:oxidoreductase activity"/>
    <property type="evidence" value="ECO:0007669"/>
    <property type="project" value="UniProtKB-KW"/>
</dbReference>
<dbReference type="EMBL" id="WKMY01000010">
    <property type="protein sequence ID" value="MRY94467.1"/>
    <property type="molecule type" value="Genomic_DNA"/>
</dbReference>
<evidence type="ECO:0000313" key="5">
    <source>
        <dbReference type="EMBL" id="MRY94467.1"/>
    </source>
</evidence>
<organism evidence="5 6">
    <name type="scientific">Parabacteroides distasonis</name>
    <dbReference type="NCBI Taxonomy" id="823"/>
    <lineage>
        <taxon>Bacteria</taxon>
        <taxon>Pseudomonadati</taxon>
        <taxon>Bacteroidota</taxon>
        <taxon>Bacteroidia</taxon>
        <taxon>Bacteroidales</taxon>
        <taxon>Tannerellaceae</taxon>
        <taxon>Parabacteroides</taxon>
    </lineage>
</organism>
<dbReference type="SMART" id="SM00822">
    <property type="entry name" value="PKS_KR"/>
    <property type="match status" value="1"/>
</dbReference>
<protein>
    <submittedName>
        <fullName evidence="4">SDR family NAD(P)-dependent oxidoreductase</fullName>
    </submittedName>
    <submittedName>
        <fullName evidence="5">SDR family oxidoreductase</fullName>
    </submittedName>
</protein>
<name>A0A3R5YU41_PARDI</name>